<organism evidence="9 10">
    <name type="scientific">Bacillus thuringiensis subsp. jegathesan</name>
    <dbReference type="NCBI Taxonomy" id="56955"/>
    <lineage>
        <taxon>Bacteria</taxon>
        <taxon>Bacillati</taxon>
        <taxon>Bacillota</taxon>
        <taxon>Bacilli</taxon>
        <taxon>Bacillales</taxon>
        <taxon>Bacillaceae</taxon>
        <taxon>Bacillus</taxon>
        <taxon>Bacillus cereus group</taxon>
    </lineage>
</organism>
<dbReference type="Gene3D" id="2.100.10.10">
    <property type="entry name" value="Pesticidal crystal protein, central domain"/>
    <property type="match status" value="1"/>
</dbReference>
<evidence type="ECO:0000256" key="2">
    <source>
        <dbReference type="ARBA" id="ARBA00022656"/>
    </source>
</evidence>
<dbReference type="GO" id="GO:0005102">
    <property type="term" value="F:signaling receptor binding"/>
    <property type="evidence" value="ECO:0007669"/>
    <property type="project" value="InterPro"/>
</dbReference>
<name>A0A9X6MJ58_BACTJ</name>
<dbReference type="GO" id="GO:0001907">
    <property type="term" value="P:symbiont-mediated killing of host cell"/>
    <property type="evidence" value="ECO:0007669"/>
    <property type="project" value="InterPro"/>
</dbReference>
<dbReference type="Gene3D" id="2.60.120.260">
    <property type="entry name" value="Galactose-binding domain-like"/>
    <property type="match status" value="1"/>
</dbReference>
<dbReference type="Pfam" id="PF00555">
    <property type="entry name" value="Endotoxin_M"/>
    <property type="match status" value="1"/>
</dbReference>
<feature type="domain" description="Pesticidal crystal protein" evidence="6">
    <location>
        <begin position="303"/>
        <end position="513"/>
    </location>
</feature>
<dbReference type="EMBL" id="MOOS01000004">
    <property type="protein sequence ID" value="OUB78400.1"/>
    <property type="molecule type" value="Genomic_DNA"/>
</dbReference>
<dbReference type="PANTHER" id="PTHR37003:SF2">
    <property type="entry name" value="PESTICIDAL CRYSTAL PROTEIN N-TERMINAL DOMAIN-CONTAINING PROTEIN"/>
    <property type="match status" value="1"/>
</dbReference>
<feature type="domain" description="Pesticidal crystal protein" evidence="7">
    <location>
        <begin position="524"/>
        <end position="657"/>
    </location>
</feature>
<sequence>MNPYQNQNECEILNAPLNNINMPNRYPFANDPNAVMKNGNYKDWLNECDGITPSIFGTLGVLASIVISTINLATSPSIGDAFALVSSIGEVLTGDEDLVPLSVADVNRLIREALDQNAINRATGKFNGLMDTYNTVYLKNLQDWYDTRIPANPQGDSQLREAARRSLEEIERDFRKALAGEFAEAGSQIVLLPIYAQAANIHLLILKDAMQFRTDLGLIRPVGVPITTSAEDPFESEFLLRIKKYTDHCISYYDDGLAKIRSRGSDGETWWEFNKFRREMTLTVLDLVALYPTHNIKLYPIPTQTELSRVVYTDPVGCFGNRKSDIFSRLNFDYLENRLTRPPEPFNYLNSVQLFASTVSNSNNGEVLRGNLNKIMFEGGWTASRSGDGVTTGTPFSTMDWSYGWGYPRKHYAEITSRSQALPGLNNSIHVTVGIDSFRAIGPGGQGDHTFSLPGGDMYDCGKVQINPLEDYRNSDHWISDMMTINQSVQLASNPTQTFAFSALSLGWHHSSAGNRNVYVYDKITQIPATKTVREHPMIKGPGFTGGDLADLSSNSDILQYDLRSDYDDRLTEDVPFRIRIRCASIGVSTISVDNWGSSSPQVTVASTAASLDTLKYESFQYVSIPGNYYFDSAPRIRLLRHAGRLLVDRIEIIPVNFFPLSEQENKSVDSLFIN</sequence>
<comment type="caution">
    <text evidence="9">The sequence shown here is derived from an EMBL/GenBank/DDBJ whole genome shotgun (WGS) entry which is preliminary data.</text>
</comment>
<dbReference type="Pfam" id="PF03945">
    <property type="entry name" value="Endotoxin_N"/>
    <property type="match status" value="1"/>
</dbReference>
<evidence type="ECO:0000256" key="4">
    <source>
        <dbReference type="ARBA" id="ARBA00023026"/>
    </source>
</evidence>
<reference evidence="9 10" key="1">
    <citation type="submission" date="2016-10" db="EMBL/GenBank/DDBJ databases">
        <title>Comparative genomics of Bacillus thuringiensis reveals a path to pathogens against multiple invertebrate hosts.</title>
        <authorList>
            <person name="Zheng J."/>
            <person name="Gao Q."/>
            <person name="Liu H."/>
            <person name="Peng D."/>
            <person name="Ruan L."/>
            <person name="Sun M."/>
        </authorList>
    </citation>
    <scope>NUCLEOTIDE SEQUENCE [LARGE SCALE GENOMIC DNA]</scope>
    <source>
        <strain evidence="9">BGSC 4CF1</strain>
    </source>
</reference>
<gene>
    <name evidence="9" type="ORF">BK750_00200</name>
</gene>
<dbReference type="Proteomes" id="UP000194853">
    <property type="component" value="Unassembled WGS sequence"/>
</dbReference>
<dbReference type="InterPro" id="IPR008979">
    <property type="entry name" value="Galactose-bd-like_sf"/>
</dbReference>
<dbReference type="InterPro" id="IPR001178">
    <property type="entry name" value="Pest_cryst_dom_II"/>
</dbReference>
<dbReference type="SUPFAM" id="SSF51096">
    <property type="entry name" value="delta-Endotoxin (insectocide), middle domain"/>
    <property type="match status" value="1"/>
</dbReference>
<keyword evidence="2" id="KW-0800">Toxin</keyword>
<dbReference type="Gene3D" id="1.20.190.10">
    <property type="entry name" value="Pesticidal crystal protein, N-terminal domain"/>
    <property type="match status" value="1"/>
</dbReference>
<evidence type="ECO:0000313" key="10">
    <source>
        <dbReference type="Proteomes" id="UP000194853"/>
    </source>
</evidence>
<evidence type="ECO:0000259" key="6">
    <source>
        <dbReference type="Pfam" id="PF00555"/>
    </source>
</evidence>
<dbReference type="PANTHER" id="PTHR37003">
    <property type="entry name" value="ENDOTOXIN_N DOMAIN-CONTAINING PROTEIN-RELATED"/>
    <property type="match status" value="1"/>
</dbReference>
<keyword evidence="3" id="KW-0749">Sporulation</keyword>
<evidence type="ECO:0000313" key="9">
    <source>
        <dbReference type="EMBL" id="OUB78400.1"/>
    </source>
</evidence>
<dbReference type="InterPro" id="IPR005638">
    <property type="entry name" value="Pest_crys_dom-III"/>
</dbReference>
<comment type="similarity">
    <text evidence="1">Belongs to the delta endotoxin family.</text>
</comment>
<proteinExistence type="inferred from homology"/>
<dbReference type="AlphaFoldDB" id="A0A9X6MJ58"/>
<evidence type="ECO:0000256" key="3">
    <source>
        <dbReference type="ARBA" id="ARBA00022969"/>
    </source>
</evidence>
<evidence type="ECO:0000259" key="8">
    <source>
        <dbReference type="Pfam" id="PF03945"/>
    </source>
</evidence>
<dbReference type="InterPro" id="IPR036716">
    <property type="entry name" value="Pest_crys_N_sf"/>
</dbReference>
<dbReference type="Pfam" id="PF03944">
    <property type="entry name" value="Endotoxin_C"/>
    <property type="match status" value="1"/>
</dbReference>
<dbReference type="SUPFAM" id="SSF49785">
    <property type="entry name" value="Galactose-binding domain-like"/>
    <property type="match status" value="1"/>
</dbReference>
<dbReference type="InterPro" id="IPR036399">
    <property type="entry name" value="Pest_cryst_cen_dom_sf"/>
</dbReference>
<dbReference type="InterPro" id="IPR038979">
    <property type="entry name" value="Pest_crys"/>
</dbReference>
<accession>A0A9X6MJ58</accession>
<protein>
    <recommendedName>
        <fullName evidence="5">Crystaline entomocidal protoxin</fullName>
    </recommendedName>
</protein>
<evidence type="ECO:0000256" key="5">
    <source>
        <dbReference type="ARBA" id="ARBA00029653"/>
    </source>
</evidence>
<dbReference type="GO" id="GO:0030435">
    <property type="term" value="P:sporulation resulting in formation of a cellular spore"/>
    <property type="evidence" value="ECO:0007669"/>
    <property type="project" value="UniProtKB-KW"/>
</dbReference>
<dbReference type="InterPro" id="IPR005639">
    <property type="entry name" value="Pest_crys_dom_I"/>
</dbReference>
<dbReference type="SUPFAM" id="SSF56849">
    <property type="entry name" value="delta-Endotoxin (insectocide), N-terminal domain"/>
    <property type="match status" value="1"/>
</dbReference>
<dbReference type="CDD" id="cd04085">
    <property type="entry name" value="delta_endotoxin_C"/>
    <property type="match status" value="1"/>
</dbReference>
<feature type="domain" description="Pesticidal crystal protein" evidence="8">
    <location>
        <begin position="106"/>
        <end position="294"/>
    </location>
</feature>
<evidence type="ECO:0000259" key="7">
    <source>
        <dbReference type="Pfam" id="PF03944"/>
    </source>
</evidence>
<dbReference type="GO" id="GO:0090729">
    <property type="term" value="F:toxin activity"/>
    <property type="evidence" value="ECO:0007669"/>
    <property type="project" value="UniProtKB-KW"/>
</dbReference>
<keyword evidence="4" id="KW-0843">Virulence</keyword>
<evidence type="ECO:0000256" key="1">
    <source>
        <dbReference type="ARBA" id="ARBA00007819"/>
    </source>
</evidence>